<organism evidence="3 4">
    <name type="scientific">Morus notabilis</name>
    <dbReference type="NCBI Taxonomy" id="981085"/>
    <lineage>
        <taxon>Eukaryota</taxon>
        <taxon>Viridiplantae</taxon>
        <taxon>Streptophyta</taxon>
        <taxon>Embryophyta</taxon>
        <taxon>Tracheophyta</taxon>
        <taxon>Spermatophyta</taxon>
        <taxon>Magnoliopsida</taxon>
        <taxon>eudicotyledons</taxon>
        <taxon>Gunneridae</taxon>
        <taxon>Pentapetalae</taxon>
        <taxon>rosids</taxon>
        <taxon>fabids</taxon>
        <taxon>Rosales</taxon>
        <taxon>Moraceae</taxon>
        <taxon>Moreae</taxon>
        <taxon>Morus</taxon>
    </lineage>
</organism>
<dbReference type="Gene3D" id="3.40.50.300">
    <property type="entry name" value="P-loop containing nucleotide triphosphate hydrolases"/>
    <property type="match status" value="1"/>
</dbReference>
<dbReference type="InterPro" id="IPR002182">
    <property type="entry name" value="NB-ARC"/>
</dbReference>
<evidence type="ECO:0000313" key="4">
    <source>
        <dbReference type="Proteomes" id="UP000030645"/>
    </source>
</evidence>
<sequence>MERRSYAFHAHLLLCFTKVKQLSVRRDVLLKIKELNEGLDLIANEKDKYNNLNSGGVFVFDEAEIQGRINVEKDDLVTNLLSNSSHEGKGFDIIPIVGMGGLGKTTLCQLAYNDDRITAHFEKKIWVFVSDPFDELKNLLGRLLKSWVVIKILFNWNPYHNAFMNL</sequence>
<reference evidence="4" key="1">
    <citation type="submission" date="2013-01" db="EMBL/GenBank/DDBJ databases">
        <title>Draft Genome Sequence of a Mulberry Tree, Morus notabilis C.K. Schneid.</title>
        <authorList>
            <person name="He N."/>
            <person name="Zhao S."/>
        </authorList>
    </citation>
    <scope>NUCLEOTIDE SEQUENCE</scope>
</reference>
<name>W9S252_9ROSA</name>
<dbReference type="PANTHER" id="PTHR36766">
    <property type="entry name" value="PLANT BROAD-SPECTRUM MILDEW RESISTANCE PROTEIN RPW8"/>
    <property type="match status" value="1"/>
</dbReference>
<gene>
    <name evidence="3" type="ORF">L484_011532</name>
</gene>
<keyword evidence="1" id="KW-0611">Plant defense</keyword>
<protein>
    <submittedName>
        <fullName evidence="3">Putative disease resistance protein RGA4</fullName>
    </submittedName>
</protein>
<feature type="domain" description="NB-ARC" evidence="2">
    <location>
        <begin position="86"/>
        <end position="141"/>
    </location>
</feature>
<dbReference type="GO" id="GO:0006952">
    <property type="term" value="P:defense response"/>
    <property type="evidence" value="ECO:0007669"/>
    <property type="project" value="UniProtKB-KW"/>
</dbReference>
<dbReference type="PANTHER" id="PTHR36766:SF45">
    <property type="entry name" value="NB-ARC DOMAIN-CONTAINING PROTEIN"/>
    <property type="match status" value="1"/>
</dbReference>
<dbReference type="AlphaFoldDB" id="W9S252"/>
<keyword evidence="4" id="KW-1185">Reference proteome</keyword>
<dbReference type="GO" id="GO:0043531">
    <property type="term" value="F:ADP binding"/>
    <property type="evidence" value="ECO:0007669"/>
    <property type="project" value="InterPro"/>
</dbReference>
<accession>W9S252</accession>
<dbReference type="eggNOG" id="KOG4658">
    <property type="taxonomic scope" value="Eukaryota"/>
</dbReference>
<dbReference type="SUPFAM" id="SSF52540">
    <property type="entry name" value="P-loop containing nucleoside triphosphate hydrolases"/>
    <property type="match status" value="1"/>
</dbReference>
<proteinExistence type="predicted"/>
<evidence type="ECO:0000313" key="3">
    <source>
        <dbReference type="EMBL" id="EXB83238.1"/>
    </source>
</evidence>
<evidence type="ECO:0000256" key="1">
    <source>
        <dbReference type="ARBA" id="ARBA00022821"/>
    </source>
</evidence>
<evidence type="ECO:0000259" key="2">
    <source>
        <dbReference type="Pfam" id="PF00931"/>
    </source>
</evidence>
<dbReference type="Proteomes" id="UP000030645">
    <property type="component" value="Unassembled WGS sequence"/>
</dbReference>
<dbReference type="Pfam" id="PF00931">
    <property type="entry name" value="NB-ARC"/>
    <property type="match status" value="1"/>
</dbReference>
<dbReference type="InterPro" id="IPR027417">
    <property type="entry name" value="P-loop_NTPase"/>
</dbReference>
<dbReference type="STRING" id="981085.W9S252"/>
<dbReference type="EMBL" id="KE344881">
    <property type="protein sequence ID" value="EXB83238.1"/>
    <property type="molecule type" value="Genomic_DNA"/>
</dbReference>